<dbReference type="NCBIfam" id="NF000986">
    <property type="entry name" value="PRK00103.1-4"/>
    <property type="match status" value="1"/>
</dbReference>
<dbReference type="GO" id="GO:0070038">
    <property type="term" value="F:rRNA (pseudouridine-N3-)-methyltransferase activity"/>
    <property type="evidence" value="ECO:0007669"/>
    <property type="project" value="UniProtKB-UniRule"/>
</dbReference>
<dbReference type="NCBIfam" id="TIGR00246">
    <property type="entry name" value="tRNA_RlmH_YbeA"/>
    <property type="match status" value="1"/>
</dbReference>
<comment type="function">
    <text evidence="5">Specifically methylates the pseudouridine at position 1915 (m3Psi1915) in 23S rRNA.</text>
</comment>
<evidence type="ECO:0000313" key="7">
    <source>
        <dbReference type="Proteomes" id="UP000031631"/>
    </source>
</evidence>
<keyword evidence="2 5" id="KW-0808">Transferase</keyword>
<evidence type="ECO:0000256" key="5">
    <source>
        <dbReference type="HAMAP-Rule" id="MF_00658"/>
    </source>
</evidence>
<evidence type="ECO:0000256" key="1">
    <source>
        <dbReference type="ARBA" id="ARBA00022603"/>
    </source>
</evidence>
<dbReference type="PANTHER" id="PTHR33603">
    <property type="entry name" value="METHYLTRANSFERASE"/>
    <property type="match status" value="1"/>
</dbReference>
<dbReference type="CDD" id="cd18081">
    <property type="entry name" value="RlmH-like"/>
    <property type="match status" value="1"/>
</dbReference>
<dbReference type="HAMAP" id="MF_00658">
    <property type="entry name" value="23SrRNA_methyltr_H"/>
    <property type="match status" value="1"/>
</dbReference>
<gene>
    <name evidence="5" type="primary">rlmH</name>
    <name evidence="6" type="ORF">TBH_C0189</name>
</gene>
<keyword evidence="5" id="KW-0698">rRNA processing</keyword>
<evidence type="ECO:0000256" key="2">
    <source>
        <dbReference type="ARBA" id="ARBA00022679"/>
    </source>
</evidence>
<dbReference type="EC" id="2.1.1.177" evidence="5"/>
<proteinExistence type="inferred from homology"/>
<organism evidence="6 7">
    <name type="scientific">Thiolapillus brandeum</name>
    <dbReference type="NCBI Taxonomy" id="1076588"/>
    <lineage>
        <taxon>Bacteria</taxon>
        <taxon>Pseudomonadati</taxon>
        <taxon>Pseudomonadota</taxon>
        <taxon>Gammaproteobacteria</taxon>
        <taxon>Chromatiales</taxon>
        <taxon>Sedimenticolaceae</taxon>
        <taxon>Thiolapillus</taxon>
    </lineage>
</organism>
<comment type="similarity">
    <text evidence="4 5">Belongs to the RNA methyltransferase RlmH family.</text>
</comment>
<dbReference type="InterPro" id="IPR003742">
    <property type="entry name" value="RlmH-like"/>
</dbReference>
<reference evidence="6 7" key="1">
    <citation type="journal article" date="2014" name="PLoS ONE">
        <title>Physiological and genomic features of a novel sulfur-oxidizing gammaproteobacterium belonging to a previously uncultivated symbiotic lineage isolated from a hydrothermal vent.</title>
        <authorList>
            <person name="Nunoura T."/>
            <person name="Takaki Y."/>
            <person name="Kazama H."/>
            <person name="Kakuta J."/>
            <person name="Shimamura S."/>
            <person name="Makita H."/>
            <person name="Hirai M."/>
            <person name="Miyazaki M."/>
            <person name="Takai K."/>
        </authorList>
    </citation>
    <scope>NUCLEOTIDE SEQUENCE [LARGE SCALE GENOMIC DNA]</scope>
    <source>
        <strain evidence="6 7">Hiromi1</strain>
    </source>
</reference>
<dbReference type="EMBL" id="AP012273">
    <property type="protein sequence ID" value="BAO43137.1"/>
    <property type="molecule type" value="Genomic_DNA"/>
</dbReference>
<dbReference type="Gene3D" id="3.40.1280.10">
    <property type="match status" value="1"/>
</dbReference>
<dbReference type="Proteomes" id="UP000031631">
    <property type="component" value="Chromosome"/>
</dbReference>
<evidence type="ECO:0000256" key="3">
    <source>
        <dbReference type="ARBA" id="ARBA00022691"/>
    </source>
</evidence>
<comment type="catalytic activity">
    <reaction evidence="5">
        <text>pseudouridine(1915) in 23S rRNA + S-adenosyl-L-methionine = N(3)-methylpseudouridine(1915) in 23S rRNA + S-adenosyl-L-homocysteine + H(+)</text>
        <dbReference type="Rhea" id="RHEA:42752"/>
        <dbReference type="Rhea" id="RHEA-COMP:10221"/>
        <dbReference type="Rhea" id="RHEA-COMP:10222"/>
        <dbReference type="ChEBI" id="CHEBI:15378"/>
        <dbReference type="ChEBI" id="CHEBI:57856"/>
        <dbReference type="ChEBI" id="CHEBI:59789"/>
        <dbReference type="ChEBI" id="CHEBI:65314"/>
        <dbReference type="ChEBI" id="CHEBI:74486"/>
        <dbReference type="EC" id="2.1.1.177"/>
    </reaction>
</comment>
<keyword evidence="1 5" id="KW-0489">Methyltransferase</keyword>
<comment type="subunit">
    <text evidence="5">Homodimer.</text>
</comment>
<keyword evidence="7" id="KW-1185">Reference proteome</keyword>
<feature type="binding site" evidence="5">
    <location>
        <position position="73"/>
    </location>
    <ligand>
        <name>S-adenosyl-L-methionine</name>
        <dbReference type="ChEBI" id="CHEBI:59789"/>
    </ligand>
</feature>
<keyword evidence="3 5" id="KW-0949">S-adenosyl-L-methionine</keyword>
<protein>
    <recommendedName>
        <fullName evidence="5">Ribosomal RNA large subunit methyltransferase H</fullName>
        <ecNumber evidence="5">2.1.1.177</ecNumber>
    </recommendedName>
    <alternativeName>
        <fullName evidence="5">23S rRNA (pseudouridine1915-N3)-methyltransferase</fullName>
    </alternativeName>
    <alternativeName>
        <fullName evidence="5">23S rRNA m3Psi1915 methyltransferase</fullName>
    </alternativeName>
    <alternativeName>
        <fullName evidence="5">rRNA (pseudouridine-N3-)-methyltransferase RlmH</fullName>
    </alternativeName>
</protein>
<dbReference type="Pfam" id="PF02590">
    <property type="entry name" value="SPOUT_MTase"/>
    <property type="match status" value="1"/>
</dbReference>
<dbReference type="PIRSF" id="PIRSF004505">
    <property type="entry name" value="MT_bac"/>
    <property type="match status" value="1"/>
</dbReference>
<keyword evidence="5" id="KW-0963">Cytoplasm</keyword>
<dbReference type="GO" id="GO:0005737">
    <property type="term" value="C:cytoplasm"/>
    <property type="evidence" value="ECO:0007669"/>
    <property type="project" value="UniProtKB-SubCell"/>
</dbReference>
<sequence length="156" mass="17519">MKIHLIAIGDKMPRWVQEGYQEYARRMPSKCALKLVEISARHRGKNADIARITRDEGRAMLAAIPAGSRVIALEVKGKTWSTEDLSLQLDNWMGSGQDISLLVGGPEGLAQECRERADMLWSLSPLTLPHPLVRVVVAEQLYRALSILRNHPYHRG</sequence>
<dbReference type="InterPro" id="IPR029028">
    <property type="entry name" value="Alpha/beta_knot_MTases"/>
</dbReference>
<dbReference type="RefSeq" id="WP_041064454.1">
    <property type="nucleotide sequence ID" value="NZ_AP012273.1"/>
</dbReference>
<evidence type="ECO:0000256" key="4">
    <source>
        <dbReference type="ARBA" id="ARBA00038303"/>
    </source>
</evidence>
<feature type="binding site" evidence="5">
    <location>
        <position position="104"/>
    </location>
    <ligand>
        <name>S-adenosyl-L-methionine</name>
        <dbReference type="ChEBI" id="CHEBI:59789"/>
    </ligand>
</feature>
<evidence type="ECO:0000313" key="6">
    <source>
        <dbReference type="EMBL" id="BAO43137.1"/>
    </source>
</evidence>
<dbReference type="OrthoDB" id="9806643at2"/>
<comment type="subcellular location">
    <subcellularLocation>
        <location evidence="5">Cytoplasm</location>
    </subcellularLocation>
</comment>
<dbReference type="AlphaFoldDB" id="A0A7U6GGD9"/>
<name>A0A7U6GGD9_9GAMM</name>
<accession>A0A7U6GGD9</accession>
<dbReference type="SUPFAM" id="SSF75217">
    <property type="entry name" value="alpha/beta knot"/>
    <property type="match status" value="1"/>
</dbReference>
<dbReference type="PANTHER" id="PTHR33603:SF1">
    <property type="entry name" value="RIBOSOMAL RNA LARGE SUBUNIT METHYLTRANSFERASE H"/>
    <property type="match status" value="1"/>
</dbReference>
<dbReference type="KEGG" id="tbn:TBH_C0189"/>
<dbReference type="InterPro" id="IPR029026">
    <property type="entry name" value="tRNA_m1G_MTases_N"/>
</dbReference>
<feature type="binding site" evidence="5">
    <location>
        <begin position="123"/>
        <end position="128"/>
    </location>
    <ligand>
        <name>S-adenosyl-L-methionine</name>
        <dbReference type="ChEBI" id="CHEBI:59789"/>
    </ligand>
</feature>